<protein>
    <recommendedName>
        <fullName evidence="1">RNase H type-1 domain-containing protein</fullName>
    </recommendedName>
</protein>
<evidence type="ECO:0000313" key="2">
    <source>
        <dbReference type="EMBL" id="UYV66029.1"/>
    </source>
</evidence>
<dbReference type="SUPFAM" id="SSF53098">
    <property type="entry name" value="Ribonuclease H-like"/>
    <property type="match status" value="1"/>
</dbReference>
<reference evidence="2 3" key="1">
    <citation type="submission" date="2022-01" db="EMBL/GenBank/DDBJ databases">
        <title>A chromosomal length assembly of Cordylochernes scorpioides.</title>
        <authorList>
            <person name="Zeh D."/>
            <person name="Zeh J."/>
        </authorList>
    </citation>
    <scope>NUCLEOTIDE SEQUENCE [LARGE SCALE GENOMIC DNA]</scope>
    <source>
        <strain evidence="2">IN4F17</strain>
        <tissue evidence="2">Whole Body</tissue>
    </source>
</reference>
<dbReference type="PROSITE" id="PS50879">
    <property type="entry name" value="RNASE_H_1"/>
    <property type="match status" value="1"/>
</dbReference>
<dbReference type="InterPro" id="IPR002156">
    <property type="entry name" value="RNaseH_domain"/>
</dbReference>
<sequence>MDRPPKLYWVKGHSLIEDNELADELAKEGCWSGRDVEGWEGATNGRESFKWIKVPKRNGRILSHKLNRMITGHGPFPISLARFGIKADDKCVCGSPGADAKHFIMDCPRVPRGDEESRRVKGAIELELLKSHWKLLERAHDVASELFLNC</sequence>
<evidence type="ECO:0000259" key="1">
    <source>
        <dbReference type="PROSITE" id="PS50879"/>
    </source>
</evidence>
<accession>A0ABY6KAZ8</accession>
<dbReference type="Gene3D" id="3.30.420.10">
    <property type="entry name" value="Ribonuclease H-like superfamily/Ribonuclease H"/>
    <property type="match status" value="1"/>
</dbReference>
<keyword evidence="3" id="KW-1185">Reference proteome</keyword>
<proteinExistence type="predicted"/>
<dbReference type="InterPro" id="IPR012337">
    <property type="entry name" value="RNaseH-like_sf"/>
</dbReference>
<dbReference type="EMBL" id="CP092865">
    <property type="protein sequence ID" value="UYV66029.1"/>
    <property type="molecule type" value="Genomic_DNA"/>
</dbReference>
<dbReference type="Proteomes" id="UP001235939">
    <property type="component" value="Chromosome 03"/>
</dbReference>
<evidence type="ECO:0000313" key="3">
    <source>
        <dbReference type="Proteomes" id="UP001235939"/>
    </source>
</evidence>
<dbReference type="InterPro" id="IPR036397">
    <property type="entry name" value="RNaseH_sf"/>
</dbReference>
<gene>
    <name evidence="2" type="ORF">LAZ67_3006237</name>
</gene>
<name>A0ABY6KAZ8_9ARAC</name>
<feature type="domain" description="RNase H type-1" evidence="1">
    <location>
        <begin position="1"/>
        <end position="31"/>
    </location>
</feature>
<organism evidence="2 3">
    <name type="scientific">Cordylochernes scorpioides</name>
    <dbReference type="NCBI Taxonomy" id="51811"/>
    <lineage>
        <taxon>Eukaryota</taxon>
        <taxon>Metazoa</taxon>
        <taxon>Ecdysozoa</taxon>
        <taxon>Arthropoda</taxon>
        <taxon>Chelicerata</taxon>
        <taxon>Arachnida</taxon>
        <taxon>Pseudoscorpiones</taxon>
        <taxon>Cheliferoidea</taxon>
        <taxon>Chernetidae</taxon>
        <taxon>Cordylochernes</taxon>
    </lineage>
</organism>